<sequence length="662" mass="72447">MSPHRTDDLDSSAPQLNGASDLHTNGVANGIGQLKDETTNVHIEILSESQIVEELPVEATPAPTKAEETPLQTNGHVEPVQEAQISEELPTEAPSTQEQPALPEQANGHVESAQEEQTNGELPVEAAAKQEEPVLPQLTNGNGHIELPQEPQPNGQLPVDAPSPQESAPQASTAPQPPSHNPLWTPVKQSRFLLPSDTTDVHDVLFAGFGPASLSVAIAMHDKLSTGASLTPNAPSPRVLFLEKQSRFAWHAGMLLSGTTMQISFLKDLANLRNPRSEFTFLNYLHENGRLIDFINLDTFLPARVEYEDYLRWCAAHFDNLVQYNHEVVSVTPEPAADSAAGVKIFKVTCRNVKTGTVSSYRAKNVVLATGGQAKMPRELSFGHPRIIHSSQYAQAIPNLLTDRSRAYRVAVVGAGQSAAEIFSSVQKLYPNSQTQLIMRSEFLRPSDDSPFVNTIFNPSFIDHIHSKPLTHRTRFLTDAKATNYSVVRLQLIESIYEHMYSQRRDIGPDETRWPHRIRGGYGLVDATPNPSSDGVQLKIAPIEQREAGEGEETLDFDLVISATGYRRDAHLELLRDTYGLLPAVSAKKGAGMDGWEVSAEGQTRRLEARRNYGVKFAEGAVEAGSGVWLQGCNERTHGLSDTLLSVLAVRAGEMVESIFGA</sequence>
<dbReference type="Gene3D" id="3.50.50.60">
    <property type="entry name" value="FAD/NAD(P)-binding domain"/>
    <property type="match status" value="1"/>
</dbReference>
<feature type="region of interest" description="Disordered" evidence="11">
    <location>
        <begin position="136"/>
        <end position="183"/>
    </location>
</feature>
<keyword evidence="6" id="KW-0274">FAD</keyword>
<dbReference type="InterPro" id="IPR036188">
    <property type="entry name" value="FAD/NAD-bd_sf"/>
</dbReference>
<feature type="compositionally biased region" description="Polar residues" evidence="11">
    <location>
        <begin position="12"/>
        <end position="27"/>
    </location>
</feature>
<dbReference type="GO" id="GO:0016491">
    <property type="term" value="F:oxidoreductase activity"/>
    <property type="evidence" value="ECO:0007669"/>
    <property type="project" value="UniProtKB-KW"/>
</dbReference>
<dbReference type="PANTHER" id="PTHR42802:SF1">
    <property type="entry name" value="L-ORNITHINE N(5)-MONOOXYGENASE"/>
    <property type="match status" value="1"/>
</dbReference>
<feature type="compositionally biased region" description="Low complexity" evidence="11">
    <location>
        <begin position="162"/>
        <end position="174"/>
    </location>
</feature>
<evidence type="ECO:0000256" key="8">
    <source>
        <dbReference type="ARBA" id="ARBA00023002"/>
    </source>
</evidence>
<reference evidence="12" key="1">
    <citation type="submission" date="2018-03" db="EMBL/GenBank/DDBJ databases">
        <authorList>
            <person name="Guldener U."/>
        </authorList>
    </citation>
    <scope>NUCLEOTIDE SEQUENCE</scope>
</reference>
<evidence type="ECO:0000313" key="13">
    <source>
        <dbReference type="Proteomes" id="UP001187682"/>
    </source>
</evidence>
<dbReference type="InterPro" id="IPR025700">
    <property type="entry name" value="Lys/Orn_oxygenase"/>
</dbReference>
<evidence type="ECO:0000313" key="12">
    <source>
        <dbReference type="EMBL" id="SPO04727.1"/>
    </source>
</evidence>
<gene>
    <name evidence="12" type="ORF">DNG_07412</name>
</gene>
<keyword evidence="7" id="KW-0521">NADP</keyword>
<comment type="catalytic activity">
    <reaction evidence="9">
        <text>L-ornithine + NADPH + O2 = N(5)-hydroxy-L-ornithine + NADP(+) + H2O</text>
        <dbReference type="Rhea" id="RHEA:41508"/>
        <dbReference type="ChEBI" id="CHEBI:15377"/>
        <dbReference type="ChEBI" id="CHEBI:15379"/>
        <dbReference type="ChEBI" id="CHEBI:46911"/>
        <dbReference type="ChEBI" id="CHEBI:57783"/>
        <dbReference type="ChEBI" id="CHEBI:58349"/>
        <dbReference type="ChEBI" id="CHEBI:78275"/>
        <dbReference type="EC" id="1.14.13.196"/>
    </reaction>
</comment>
<dbReference type="SUPFAM" id="SSF51905">
    <property type="entry name" value="FAD/NAD(P)-binding domain"/>
    <property type="match status" value="2"/>
</dbReference>
<dbReference type="GO" id="GO:0006879">
    <property type="term" value="P:intracellular iron ion homeostasis"/>
    <property type="evidence" value="ECO:0007669"/>
    <property type="project" value="TreeGrafter"/>
</dbReference>
<keyword evidence="8" id="KW-0560">Oxidoreductase</keyword>
<comment type="pathway">
    <text evidence="2">Siderophore biosynthesis.</text>
</comment>
<proteinExistence type="inferred from homology"/>
<accession>A0AAE8SY67</accession>
<name>A0AAE8SY67_9PEZI</name>
<evidence type="ECO:0000256" key="6">
    <source>
        <dbReference type="ARBA" id="ARBA00022827"/>
    </source>
</evidence>
<dbReference type="PRINTS" id="PR00368">
    <property type="entry name" value="FADPNR"/>
</dbReference>
<evidence type="ECO:0000256" key="10">
    <source>
        <dbReference type="ARBA" id="ARBA00049248"/>
    </source>
</evidence>
<keyword evidence="5" id="KW-0285">Flavoprotein</keyword>
<evidence type="ECO:0000256" key="2">
    <source>
        <dbReference type="ARBA" id="ARBA00004924"/>
    </source>
</evidence>
<dbReference type="Proteomes" id="UP001187682">
    <property type="component" value="Unassembled WGS sequence"/>
</dbReference>
<dbReference type="AlphaFoldDB" id="A0AAE8SY67"/>
<evidence type="ECO:0000256" key="4">
    <source>
        <dbReference type="ARBA" id="ARBA00012881"/>
    </source>
</evidence>
<keyword evidence="13" id="KW-1185">Reference proteome</keyword>
<evidence type="ECO:0000256" key="3">
    <source>
        <dbReference type="ARBA" id="ARBA00007588"/>
    </source>
</evidence>
<dbReference type="PANTHER" id="PTHR42802">
    <property type="entry name" value="MONOOXYGENASE"/>
    <property type="match status" value="1"/>
</dbReference>
<evidence type="ECO:0000256" key="9">
    <source>
        <dbReference type="ARBA" id="ARBA00047598"/>
    </source>
</evidence>
<comment type="similarity">
    <text evidence="3">Belongs to the lysine N(6)-hydroxylase/L-ornithine N(5)-oxygenase family.</text>
</comment>
<comment type="catalytic activity">
    <reaction evidence="10">
        <text>L-ornithine + NADH + O2 = N(5)-hydroxy-L-ornithine + NAD(+) + H2O</text>
        <dbReference type="Rhea" id="RHEA:41512"/>
        <dbReference type="ChEBI" id="CHEBI:15377"/>
        <dbReference type="ChEBI" id="CHEBI:15379"/>
        <dbReference type="ChEBI" id="CHEBI:46911"/>
        <dbReference type="ChEBI" id="CHEBI:57540"/>
        <dbReference type="ChEBI" id="CHEBI:57945"/>
        <dbReference type="ChEBI" id="CHEBI:78275"/>
        <dbReference type="EC" id="1.14.13.196"/>
    </reaction>
</comment>
<organism evidence="12 13">
    <name type="scientific">Cephalotrichum gorgonifer</name>
    <dbReference type="NCBI Taxonomy" id="2041049"/>
    <lineage>
        <taxon>Eukaryota</taxon>
        <taxon>Fungi</taxon>
        <taxon>Dikarya</taxon>
        <taxon>Ascomycota</taxon>
        <taxon>Pezizomycotina</taxon>
        <taxon>Sordariomycetes</taxon>
        <taxon>Hypocreomycetidae</taxon>
        <taxon>Microascales</taxon>
        <taxon>Microascaceae</taxon>
        <taxon>Cephalotrichum</taxon>
    </lineage>
</organism>
<dbReference type="EC" id="1.14.13.196" evidence="4"/>
<dbReference type="EMBL" id="ONZQ02000011">
    <property type="protein sequence ID" value="SPO04727.1"/>
    <property type="molecule type" value="Genomic_DNA"/>
</dbReference>
<comment type="caution">
    <text evidence="12">The sequence shown here is derived from an EMBL/GenBank/DDBJ whole genome shotgun (WGS) entry which is preliminary data.</text>
</comment>
<evidence type="ECO:0000256" key="5">
    <source>
        <dbReference type="ARBA" id="ARBA00022630"/>
    </source>
</evidence>
<comment type="cofactor">
    <cofactor evidence="1">
        <name>FAD</name>
        <dbReference type="ChEBI" id="CHEBI:57692"/>
    </cofactor>
</comment>
<evidence type="ECO:0000256" key="1">
    <source>
        <dbReference type="ARBA" id="ARBA00001974"/>
    </source>
</evidence>
<evidence type="ECO:0000256" key="7">
    <source>
        <dbReference type="ARBA" id="ARBA00022857"/>
    </source>
</evidence>
<dbReference type="Pfam" id="PF13434">
    <property type="entry name" value="Lys_Orn_oxgnase"/>
    <property type="match status" value="1"/>
</dbReference>
<evidence type="ECO:0000256" key="11">
    <source>
        <dbReference type="SAM" id="MobiDB-lite"/>
    </source>
</evidence>
<protein>
    <recommendedName>
        <fullName evidence="4">L-ornithine N(5)-monooxygenase [NAD(P)H]</fullName>
        <ecNumber evidence="4">1.14.13.196</ecNumber>
    </recommendedName>
</protein>
<feature type="region of interest" description="Disordered" evidence="11">
    <location>
        <begin position="1"/>
        <end position="122"/>
    </location>
</feature>